<protein>
    <submittedName>
        <fullName evidence="1">Uncharacterized protein</fullName>
    </submittedName>
</protein>
<reference evidence="1" key="1">
    <citation type="submission" date="2014-11" db="EMBL/GenBank/DDBJ databases">
        <authorList>
            <person name="Amaro Gonzalez C."/>
        </authorList>
    </citation>
    <scope>NUCLEOTIDE SEQUENCE</scope>
</reference>
<evidence type="ECO:0000313" key="1">
    <source>
        <dbReference type="EMBL" id="JAH21949.1"/>
    </source>
</evidence>
<accession>A0A0E9QYM8</accession>
<organism evidence="1">
    <name type="scientific">Anguilla anguilla</name>
    <name type="common">European freshwater eel</name>
    <name type="synonym">Muraena anguilla</name>
    <dbReference type="NCBI Taxonomy" id="7936"/>
    <lineage>
        <taxon>Eukaryota</taxon>
        <taxon>Metazoa</taxon>
        <taxon>Chordata</taxon>
        <taxon>Craniata</taxon>
        <taxon>Vertebrata</taxon>
        <taxon>Euteleostomi</taxon>
        <taxon>Actinopterygii</taxon>
        <taxon>Neopterygii</taxon>
        <taxon>Teleostei</taxon>
        <taxon>Anguilliformes</taxon>
        <taxon>Anguillidae</taxon>
        <taxon>Anguilla</taxon>
    </lineage>
</organism>
<dbReference type="AlphaFoldDB" id="A0A0E9QYM8"/>
<dbReference type="EMBL" id="GBXM01086628">
    <property type="protein sequence ID" value="JAH21949.1"/>
    <property type="molecule type" value="Transcribed_RNA"/>
</dbReference>
<sequence length="56" mass="6491">MIIQSVIYQSNQIQWTQERRVGFSDLPKLADLSIGYGDQNLHWSFNVIFSLSSVIF</sequence>
<name>A0A0E9QYM8_ANGAN</name>
<reference evidence="1" key="2">
    <citation type="journal article" date="2015" name="Fish Shellfish Immunol.">
        <title>Early steps in the European eel (Anguilla anguilla)-Vibrio vulnificus interaction in the gills: Role of the RtxA13 toxin.</title>
        <authorList>
            <person name="Callol A."/>
            <person name="Pajuelo D."/>
            <person name="Ebbesson L."/>
            <person name="Teles M."/>
            <person name="MacKenzie S."/>
            <person name="Amaro C."/>
        </authorList>
    </citation>
    <scope>NUCLEOTIDE SEQUENCE</scope>
</reference>
<proteinExistence type="predicted"/>